<feature type="compositionally biased region" description="Basic residues" evidence="1">
    <location>
        <begin position="108"/>
        <end position="118"/>
    </location>
</feature>
<dbReference type="Proteomes" id="UP000003811">
    <property type="component" value="Plasmid pPma4326F"/>
</dbReference>
<sequence length="118" mass="12908">MTQTLKAHLFNNKANLFSKGGAGKSSLAGMVTAESARPKGQWKQYWTRHLLNLSPASRLPRGFNPKLVDEVTLQIDADPSPESSWIDKNKSAISEAVQKLAPAEPVKKPTRKKATPAE</sequence>
<accession>A0A8T8CAZ9</accession>
<reference evidence="2 3" key="1">
    <citation type="journal article" date="2011" name="PLoS Pathog.">
        <title>Dynamic evolution of pathogenicity revealed by sequencing and comparative genomics of 19 Pseudomonas syringae isolates.</title>
        <authorList>
            <person name="Baltrus D.A."/>
            <person name="Nishimura M.T."/>
            <person name="Romanchuk A."/>
            <person name="Chang J.H."/>
            <person name="Mukhtar M.S."/>
            <person name="Cherkis K."/>
            <person name="Roach J."/>
            <person name="Grant S.R."/>
            <person name="Jones C.D."/>
            <person name="Dangl J.L."/>
        </authorList>
    </citation>
    <scope>NUCLEOTIDE SEQUENCE [LARGE SCALE GENOMIC DNA]</scope>
    <source>
        <strain evidence="2 3">ES4326</strain>
    </source>
</reference>
<dbReference type="RefSeq" id="WP_042913291.1">
    <property type="nucleotide sequence ID" value="NZ_CP047261.1"/>
</dbReference>
<evidence type="ECO:0000256" key="1">
    <source>
        <dbReference type="SAM" id="MobiDB-lite"/>
    </source>
</evidence>
<gene>
    <name evidence="2" type="ORF">PMA4326_030125</name>
</gene>
<evidence type="ECO:0000313" key="2">
    <source>
        <dbReference type="EMBL" id="QHF00750.1"/>
    </source>
</evidence>
<geneLocation type="plasmid" evidence="2 3">
    <name>pPma4326F</name>
</geneLocation>
<name>A0A8T8CAZ9_PSEYM</name>
<dbReference type="AlphaFoldDB" id="A0A8T8CAZ9"/>
<protein>
    <submittedName>
        <fullName evidence="2">Uncharacterized protein</fullName>
    </submittedName>
</protein>
<feature type="region of interest" description="Disordered" evidence="1">
    <location>
        <begin position="96"/>
        <end position="118"/>
    </location>
</feature>
<organism evidence="2 3">
    <name type="scientific">Pseudomonas syringae pv. maculicola str. ES4326</name>
    <dbReference type="NCBI Taxonomy" id="629265"/>
    <lineage>
        <taxon>Bacteria</taxon>
        <taxon>Pseudomonadati</taxon>
        <taxon>Pseudomonadota</taxon>
        <taxon>Gammaproteobacteria</taxon>
        <taxon>Pseudomonadales</taxon>
        <taxon>Pseudomonadaceae</taxon>
        <taxon>Pseudomonas</taxon>
    </lineage>
</organism>
<keyword evidence="2" id="KW-0614">Plasmid</keyword>
<evidence type="ECO:0000313" key="3">
    <source>
        <dbReference type="Proteomes" id="UP000003811"/>
    </source>
</evidence>
<dbReference type="EMBL" id="CP047261">
    <property type="protein sequence ID" value="QHF00750.1"/>
    <property type="molecule type" value="Genomic_DNA"/>
</dbReference>
<proteinExistence type="predicted"/>